<dbReference type="Pfam" id="PF07007">
    <property type="entry name" value="LprI"/>
    <property type="match status" value="1"/>
</dbReference>
<dbReference type="Proteomes" id="UP000006365">
    <property type="component" value="Chromosome"/>
</dbReference>
<keyword evidence="4" id="KW-1185">Reference proteome</keyword>
<accession>A0A7U3YKI5</accession>
<protein>
    <recommendedName>
        <fullName evidence="2">Lysozyme inhibitor LprI-like N-terminal domain-containing protein</fullName>
    </recommendedName>
</protein>
<dbReference type="Gene3D" id="1.20.1270.180">
    <property type="match status" value="1"/>
</dbReference>
<name>A0A7U3YKI5_DESPD</name>
<organism evidence="3 4">
    <name type="scientific">Desulfobulbus propionicus (strain ATCC 33891 / DSM 2032 / VKM B-1956 / 1pr3)</name>
    <dbReference type="NCBI Taxonomy" id="577650"/>
    <lineage>
        <taxon>Bacteria</taxon>
        <taxon>Pseudomonadati</taxon>
        <taxon>Thermodesulfobacteriota</taxon>
        <taxon>Desulfobulbia</taxon>
        <taxon>Desulfobulbales</taxon>
        <taxon>Desulfobulbaceae</taxon>
        <taxon>Desulfobulbus</taxon>
    </lineage>
</organism>
<reference evidence="3 4" key="1">
    <citation type="journal article" date="2011" name="Stand. Genomic Sci.">
        <title>Complete genome sequence of Desulfobulbus propionicus type strain (1pr3).</title>
        <authorList>
            <person name="Pagani I."/>
            <person name="Lapidus A."/>
            <person name="Nolan M."/>
            <person name="Lucas S."/>
            <person name="Hammon N."/>
            <person name="Deshpande S."/>
            <person name="Cheng J.F."/>
            <person name="Chertkov O."/>
            <person name="Davenport K."/>
            <person name="Tapia R."/>
            <person name="Han C."/>
            <person name="Goodwin L."/>
            <person name="Pitluck S."/>
            <person name="Liolios K."/>
            <person name="Mavromatis K."/>
            <person name="Ivanova N."/>
            <person name="Mikhailova N."/>
            <person name="Pati A."/>
            <person name="Chen A."/>
            <person name="Palaniappan K."/>
            <person name="Land M."/>
            <person name="Hauser L."/>
            <person name="Chang Y.J."/>
            <person name="Jeffries C.D."/>
            <person name="Detter J.C."/>
            <person name="Brambilla E."/>
            <person name="Kannan K.P."/>
            <person name="Djao O.D."/>
            <person name="Rohde M."/>
            <person name="Pukall R."/>
            <person name="Spring S."/>
            <person name="Goker M."/>
            <person name="Sikorski J."/>
            <person name="Woyke T."/>
            <person name="Bristow J."/>
            <person name="Eisen J.A."/>
            <person name="Markowitz V."/>
            <person name="Hugenholtz P."/>
            <person name="Kyrpides N.C."/>
            <person name="Klenk H.P."/>
        </authorList>
    </citation>
    <scope>NUCLEOTIDE SEQUENCE [LARGE SCALE GENOMIC DNA]</scope>
    <source>
        <strain evidence="4">ATCC 33891 / DSM 2032 / 1pr3</strain>
    </source>
</reference>
<dbReference type="KEGG" id="dpr:Despr_0900"/>
<feature type="signal peptide" evidence="1">
    <location>
        <begin position="1"/>
        <end position="22"/>
    </location>
</feature>
<keyword evidence="1" id="KW-0732">Signal</keyword>
<dbReference type="AlphaFoldDB" id="A0A7U3YKI5"/>
<evidence type="ECO:0000259" key="2">
    <source>
        <dbReference type="Pfam" id="PF07007"/>
    </source>
</evidence>
<dbReference type="InterPro" id="IPR009739">
    <property type="entry name" value="LprI-like_N"/>
</dbReference>
<feature type="domain" description="Lysozyme inhibitor LprI-like N-terminal" evidence="2">
    <location>
        <begin position="34"/>
        <end position="125"/>
    </location>
</feature>
<evidence type="ECO:0000313" key="3">
    <source>
        <dbReference type="EMBL" id="ADW17074.1"/>
    </source>
</evidence>
<evidence type="ECO:0000256" key="1">
    <source>
        <dbReference type="SAM" id="SignalP"/>
    </source>
</evidence>
<gene>
    <name evidence="3" type="ordered locus">Despr_0900</name>
</gene>
<dbReference type="EMBL" id="CP002364">
    <property type="protein sequence ID" value="ADW17074.1"/>
    <property type="molecule type" value="Genomic_DNA"/>
</dbReference>
<dbReference type="PANTHER" id="PTHR39176">
    <property type="entry name" value="PERIPLASMIC PROTEIN-RELATED"/>
    <property type="match status" value="1"/>
</dbReference>
<proteinExistence type="predicted"/>
<feature type="chain" id="PRO_5030728682" description="Lysozyme inhibitor LprI-like N-terminal domain-containing protein" evidence="1">
    <location>
        <begin position="23"/>
        <end position="130"/>
    </location>
</feature>
<sequence length="130" mass="14351">MIAQKIFMAGLVLCCLARIASADDSGLTKEFAACMDASGGVTVEMIECIGAETKRQDERLNKAYKEVMAQLSETRQKQLQDAQRAWIKFRDAHCHFHADPDGGTMATVRTNDCFLSATASRAQELEGFKE</sequence>
<dbReference type="PANTHER" id="PTHR39176:SF1">
    <property type="entry name" value="PERIPLASMIC PROTEIN"/>
    <property type="match status" value="1"/>
</dbReference>
<evidence type="ECO:0000313" key="4">
    <source>
        <dbReference type="Proteomes" id="UP000006365"/>
    </source>
</evidence>